<dbReference type="Proteomes" id="UP001500016">
    <property type="component" value="Unassembled WGS sequence"/>
</dbReference>
<proteinExistence type="predicted"/>
<evidence type="ECO:0000313" key="4">
    <source>
        <dbReference type="EMBL" id="GAA2084326.1"/>
    </source>
</evidence>
<dbReference type="PROSITE" id="PS50075">
    <property type="entry name" value="CARRIER"/>
    <property type="match status" value="1"/>
</dbReference>
<dbReference type="EMBL" id="BAAAPE010000012">
    <property type="protein sequence ID" value="GAA2084326.1"/>
    <property type="molecule type" value="Genomic_DNA"/>
</dbReference>
<gene>
    <name evidence="4" type="ORF">GCM10009801_45390</name>
</gene>
<dbReference type="Gene3D" id="1.10.1200.10">
    <property type="entry name" value="ACP-like"/>
    <property type="match status" value="1"/>
</dbReference>
<dbReference type="SUPFAM" id="SSF47336">
    <property type="entry name" value="ACP-like"/>
    <property type="match status" value="1"/>
</dbReference>
<reference evidence="4 5" key="1">
    <citation type="journal article" date="2019" name="Int. J. Syst. Evol. Microbiol.">
        <title>The Global Catalogue of Microorganisms (GCM) 10K type strain sequencing project: providing services to taxonomists for standard genome sequencing and annotation.</title>
        <authorList>
            <consortium name="The Broad Institute Genomics Platform"/>
            <consortium name="The Broad Institute Genome Sequencing Center for Infectious Disease"/>
            <person name="Wu L."/>
            <person name="Ma J."/>
        </authorList>
    </citation>
    <scope>NUCLEOTIDE SEQUENCE [LARGE SCALE GENOMIC DNA]</scope>
    <source>
        <strain evidence="4 5">JCM 15478</strain>
    </source>
</reference>
<evidence type="ECO:0000313" key="5">
    <source>
        <dbReference type="Proteomes" id="UP001500016"/>
    </source>
</evidence>
<evidence type="ECO:0000256" key="1">
    <source>
        <dbReference type="ARBA" id="ARBA00022450"/>
    </source>
</evidence>
<dbReference type="InterPro" id="IPR009081">
    <property type="entry name" value="PP-bd_ACP"/>
</dbReference>
<comment type="caution">
    <text evidence="4">The sequence shown here is derived from an EMBL/GenBank/DDBJ whole genome shotgun (WGS) entry which is preliminary data.</text>
</comment>
<evidence type="ECO:0000259" key="3">
    <source>
        <dbReference type="PROSITE" id="PS50075"/>
    </source>
</evidence>
<dbReference type="InterPro" id="IPR036736">
    <property type="entry name" value="ACP-like_sf"/>
</dbReference>
<dbReference type="InterPro" id="IPR006162">
    <property type="entry name" value="Ppantetheine_attach_site"/>
</dbReference>
<keyword evidence="5" id="KW-1185">Reference proteome</keyword>
<protein>
    <recommendedName>
        <fullName evidence="3">Carrier domain-containing protein</fullName>
    </recommendedName>
</protein>
<name>A0ABN2W5J9_9ACTN</name>
<dbReference type="RefSeq" id="WP_344531037.1">
    <property type="nucleotide sequence ID" value="NZ_BAAAPE010000012.1"/>
</dbReference>
<dbReference type="PROSITE" id="PS00012">
    <property type="entry name" value="PHOSPHOPANTETHEINE"/>
    <property type="match status" value="1"/>
</dbReference>
<accession>A0ABN2W5J9</accession>
<keyword evidence="2" id="KW-0597">Phosphoprotein</keyword>
<sequence length="85" mass="9254">MSTVVIDEKTEATVREILVNSLDLEGEELTRTGLFVEDYGADSLGAIEVLSALEKTFDVTIEQEELPAMVNLEAVLDVLSRAAAR</sequence>
<feature type="domain" description="Carrier" evidence="3">
    <location>
        <begin position="8"/>
        <end position="83"/>
    </location>
</feature>
<evidence type="ECO:0000256" key="2">
    <source>
        <dbReference type="ARBA" id="ARBA00022553"/>
    </source>
</evidence>
<organism evidence="4 5">
    <name type="scientific">Streptomyces albiaxialis</name>
    <dbReference type="NCBI Taxonomy" id="329523"/>
    <lineage>
        <taxon>Bacteria</taxon>
        <taxon>Bacillati</taxon>
        <taxon>Actinomycetota</taxon>
        <taxon>Actinomycetes</taxon>
        <taxon>Kitasatosporales</taxon>
        <taxon>Streptomycetaceae</taxon>
        <taxon>Streptomyces</taxon>
    </lineage>
</organism>
<keyword evidence="1" id="KW-0596">Phosphopantetheine</keyword>
<dbReference type="Pfam" id="PF00550">
    <property type="entry name" value="PP-binding"/>
    <property type="match status" value="1"/>
</dbReference>